<dbReference type="PANTHER" id="PTHR31350">
    <property type="entry name" value="SI:DKEY-261L7.2"/>
    <property type="match status" value="1"/>
</dbReference>
<reference evidence="2" key="1">
    <citation type="submission" date="2021-11" db="EMBL/GenBank/DDBJ databases">
        <authorList>
            <person name="Schell T."/>
        </authorList>
    </citation>
    <scope>NUCLEOTIDE SEQUENCE</scope>
    <source>
        <strain evidence="2">M5</strain>
    </source>
</reference>
<dbReference type="InterPro" id="IPR032698">
    <property type="entry name" value="SirB1_N"/>
</dbReference>
<dbReference type="PANTHER" id="PTHR31350:SF21">
    <property type="entry name" value="F-BOX ONLY PROTEIN 21"/>
    <property type="match status" value="1"/>
</dbReference>
<organism evidence="2 3">
    <name type="scientific">Daphnia galeata</name>
    <dbReference type="NCBI Taxonomy" id="27404"/>
    <lineage>
        <taxon>Eukaryota</taxon>
        <taxon>Metazoa</taxon>
        <taxon>Ecdysozoa</taxon>
        <taxon>Arthropoda</taxon>
        <taxon>Crustacea</taxon>
        <taxon>Branchiopoda</taxon>
        <taxon>Diplostraca</taxon>
        <taxon>Cladocera</taxon>
        <taxon>Anomopoda</taxon>
        <taxon>Daphniidae</taxon>
        <taxon>Daphnia</taxon>
    </lineage>
</organism>
<keyword evidence="3" id="KW-1185">Reference proteome</keyword>
<name>A0A8J2RLC7_9CRUS</name>
<evidence type="ECO:0000313" key="2">
    <source>
        <dbReference type="EMBL" id="CAH0098347.1"/>
    </source>
</evidence>
<dbReference type="Pfam" id="PF13369">
    <property type="entry name" value="Transglut_core2"/>
    <property type="match status" value="1"/>
</dbReference>
<gene>
    <name evidence="2" type="ORF">DGAL_LOCUS398</name>
</gene>
<evidence type="ECO:0000313" key="3">
    <source>
        <dbReference type="Proteomes" id="UP000789390"/>
    </source>
</evidence>
<protein>
    <recommendedName>
        <fullName evidence="1">Protein SirB1 N-terminal domain-containing protein</fullName>
    </recommendedName>
</protein>
<feature type="domain" description="Protein SirB1 N-terminal" evidence="1">
    <location>
        <begin position="170"/>
        <end position="240"/>
    </location>
</feature>
<dbReference type="AlphaFoldDB" id="A0A8J2RLC7"/>
<dbReference type="EMBL" id="CAKKLH010000002">
    <property type="protein sequence ID" value="CAH0098347.1"/>
    <property type="molecule type" value="Genomic_DNA"/>
</dbReference>
<dbReference type="OrthoDB" id="28868at2759"/>
<sequence>MADFNICSENDEAHARVCKNVKDTLKGMSSSNFPIGEPSLLSMNELIEGCSPIPELVEQELLKQIFHQDELNENLTIKYYARKILVHLRTSRIEKQWQSLSILPGSKKSLLEGALLVSQWSHVEHEQVTSLSEIEDTIDTISNLVRYLVDNISSTLETRSDMGDETIEPRSVRLTLNCIRVVLYNEELMGFSEMDKDDICNPDNACVDKVLSTNKGHALVLLIIYHEVAKRLGILCLPVASTVEDSMCLRHRINSKDGAVDILISPINGAASKEMSFSDYDSSLDYFVPAKDIFMELAKYLIECRLPLCESIVNKEHRLHFVRLACIISSGKDGTVEEYARGCNHFGYQLEQAITLLKSENLQDPLLIECIKKYSDQQTAIANSEIHGRLPWTKYAAGLVMIYKGEETEDDVVENKVNVNCTNAEKHRHKGPPGGLCVVVSVHNRCQCCRGADYWVLFDNGNFVSVNEGRMELHPVGAVINNPRIGIFFERFNGCRYIPNAELMALFPEDDAFAMSLMGK</sequence>
<proteinExistence type="predicted"/>
<dbReference type="Proteomes" id="UP000789390">
    <property type="component" value="Unassembled WGS sequence"/>
</dbReference>
<comment type="caution">
    <text evidence="2">The sequence shown here is derived from an EMBL/GenBank/DDBJ whole genome shotgun (WGS) entry which is preliminary data.</text>
</comment>
<accession>A0A8J2RLC7</accession>
<evidence type="ECO:0000259" key="1">
    <source>
        <dbReference type="Pfam" id="PF13369"/>
    </source>
</evidence>